<evidence type="ECO:0000313" key="7">
    <source>
        <dbReference type="Proteomes" id="UP001432027"/>
    </source>
</evidence>
<gene>
    <name evidence="6" type="ORF">PENTCL1PPCAC_3417</name>
</gene>
<keyword evidence="2" id="KW-0808">Transferase</keyword>
<dbReference type="PROSITE" id="PS51934">
    <property type="entry name" value="LRAT"/>
    <property type="match status" value="1"/>
</dbReference>
<protein>
    <recommendedName>
        <fullName evidence="5">LRAT domain-containing protein</fullName>
    </recommendedName>
</protein>
<comment type="caution">
    <text evidence="6">The sequence shown here is derived from an EMBL/GenBank/DDBJ whole genome shotgun (WGS) entry which is preliminary data.</text>
</comment>
<dbReference type="Gene3D" id="3.90.1720.10">
    <property type="entry name" value="endopeptidase domain like (from Nostoc punctiforme)"/>
    <property type="match status" value="1"/>
</dbReference>
<evidence type="ECO:0000256" key="3">
    <source>
        <dbReference type="ARBA" id="ARBA00022801"/>
    </source>
</evidence>
<evidence type="ECO:0000256" key="4">
    <source>
        <dbReference type="ARBA" id="ARBA00023098"/>
    </source>
</evidence>
<evidence type="ECO:0000259" key="5">
    <source>
        <dbReference type="PROSITE" id="PS51934"/>
    </source>
</evidence>
<evidence type="ECO:0000256" key="1">
    <source>
        <dbReference type="ARBA" id="ARBA00007824"/>
    </source>
</evidence>
<name>A0AAV5SF62_9BILA</name>
<dbReference type="InterPro" id="IPR051496">
    <property type="entry name" value="H-rev107_PLA/AT"/>
</dbReference>
<dbReference type="GO" id="GO:0016410">
    <property type="term" value="F:N-acyltransferase activity"/>
    <property type="evidence" value="ECO:0007669"/>
    <property type="project" value="TreeGrafter"/>
</dbReference>
<feature type="non-terminal residue" evidence="6">
    <location>
        <position position="1"/>
    </location>
</feature>
<dbReference type="InterPro" id="IPR007053">
    <property type="entry name" value="LRAT_dom"/>
</dbReference>
<evidence type="ECO:0000313" key="6">
    <source>
        <dbReference type="EMBL" id="GMS81242.1"/>
    </source>
</evidence>
<dbReference type="AlphaFoldDB" id="A0AAV5SF62"/>
<reference evidence="6" key="1">
    <citation type="submission" date="2023-10" db="EMBL/GenBank/DDBJ databases">
        <title>Genome assembly of Pristionchus species.</title>
        <authorList>
            <person name="Yoshida K."/>
            <person name="Sommer R.J."/>
        </authorList>
    </citation>
    <scope>NUCLEOTIDE SEQUENCE</scope>
    <source>
        <strain evidence="6">RS0144</strain>
    </source>
</reference>
<accession>A0AAV5SF62</accession>
<organism evidence="6 7">
    <name type="scientific">Pristionchus entomophagus</name>
    <dbReference type="NCBI Taxonomy" id="358040"/>
    <lineage>
        <taxon>Eukaryota</taxon>
        <taxon>Metazoa</taxon>
        <taxon>Ecdysozoa</taxon>
        <taxon>Nematoda</taxon>
        <taxon>Chromadorea</taxon>
        <taxon>Rhabditida</taxon>
        <taxon>Rhabditina</taxon>
        <taxon>Diplogasteromorpha</taxon>
        <taxon>Diplogasteroidea</taxon>
        <taxon>Neodiplogasteridae</taxon>
        <taxon>Pristionchus</taxon>
    </lineage>
</organism>
<evidence type="ECO:0000256" key="2">
    <source>
        <dbReference type="ARBA" id="ARBA00022679"/>
    </source>
</evidence>
<keyword evidence="7" id="KW-1185">Reference proteome</keyword>
<proteinExistence type="inferred from homology"/>
<dbReference type="PANTHER" id="PTHR13943:SF77">
    <property type="entry name" value="LRAT DOMAIN-CONTAINING PROTEIN"/>
    <property type="match status" value="1"/>
</dbReference>
<dbReference type="Proteomes" id="UP001432027">
    <property type="component" value="Unassembled WGS sequence"/>
</dbReference>
<feature type="domain" description="LRAT" evidence="5">
    <location>
        <begin position="38"/>
        <end position="158"/>
    </location>
</feature>
<dbReference type="GO" id="GO:0008970">
    <property type="term" value="F:phospholipase A1 activity"/>
    <property type="evidence" value="ECO:0007669"/>
    <property type="project" value="TreeGrafter"/>
</dbReference>
<keyword evidence="4" id="KW-0443">Lipid metabolism</keyword>
<dbReference type="GO" id="GO:0004623">
    <property type="term" value="F:phospholipase A2 activity"/>
    <property type="evidence" value="ECO:0007669"/>
    <property type="project" value="TreeGrafter"/>
</dbReference>
<sequence>FFQSEMAATELISSYMNWNDLARILKPGDLIEFSRGNTASSGGAVYQHWAVYIGILKGVHHVIHYSNEDLSGAAAGNRWMVMEVSGNVEVQYETLERVACGCKCRKNNGWDAREPPLKPEEIVEMAKKKVGVKGYSLYSNNCEHFSHFCRYGSSRSGQVSSTMTAVGVLGGVLVGAYAMGKAAANALGYTS</sequence>
<dbReference type="EMBL" id="BTSX01000001">
    <property type="protein sequence ID" value="GMS81242.1"/>
    <property type="molecule type" value="Genomic_DNA"/>
</dbReference>
<comment type="similarity">
    <text evidence="1">Belongs to the H-rev107 family.</text>
</comment>
<dbReference type="PANTHER" id="PTHR13943">
    <property type="entry name" value="HRAS-LIKE SUPPRESSOR - RELATED"/>
    <property type="match status" value="1"/>
</dbReference>
<keyword evidence="3" id="KW-0378">Hydrolase</keyword>
<dbReference type="Pfam" id="PF04970">
    <property type="entry name" value="LRAT"/>
    <property type="match status" value="1"/>
</dbReference>
<dbReference type="GO" id="GO:0005737">
    <property type="term" value="C:cytoplasm"/>
    <property type="evidence" value="ECO:0007669"/>
    <property type="project" value="TreeGrafter"/>
</dbReference>
<dbReference type="GO" id="GO:0070292">
    <property type="term" value="P:N-acylphosphatidylethanolamine metabolic process"/>
    <property type="evidence" value="ECO:0007669"/>
    <property type="project" value="TreeGrafter"/>
</dbReference>